<dbReference type="Gene3D" id="3.40.50.9100">
    <property type="entry name" value="Dehydroquinase, class II"/>
    <property type="match status" value="1"/>
</dbReference>
<gene>
    <name evidence="7" type="ORF">PDM28_01285</name>
</gene>
<reference evidence="7 8" key="1">
    <citation type="submission" date="2022-12" db="EMBL/GenBank/DDBJ databases">
        <title>Two new species, Stenotrophomonas aracearum and Stenotrophomonas oahuensis, isolated from Anthurium (Araceae family) in Hawaii.</title>
        <authorList>
            <person name="Chunag S.C."/>
            <person name="Dobhal S."/>
            <person name="Alvarez A."/>
            <person name="Arif M."/>
        </authorList>
    </citation>
    <scope>NUCLEOTIDE SEQUENCE [LARGE SCALE GENOMIC DNA]</scope>
    <source>
        <strain evidence="7 8">A5588</strain>
    </source>
</reference>
<protein>
    <recommendedName>
        <fullName evidence="5">3-dehydroquinate dehydratase</fullName>
        <ecNumber evidence="5">4.2.1.10</ecNumber>
    </recommendedName>
</protein>
<organism evidence="7 8">
    <name type="scientific">Stenotrophomonas aracearum</name>
    <dbReference type="NCBI Taxonomy" id="3003272"/>
    <lineage>
        <taxon>Bacteria</taxon>
        <taxon>Pseudomonadati</taxon>
        <taxon>Pseudomonadota</taxon>
        <taxon>Gammaproteobacteria</taxon>
        <taxon>Lysobacterales</taxon>
        <taxon>Lysobacteraceae</taxon>
        <taxon>Stenotrophomonas</taxon>
    </lineage>
</organism>
<evidence type="ECO:0000256" key="5">
    <source>
        <dbReference type="ARBA" id="ARBA00012060"/>
    </source>
</evidence>
<comment type="pathway">
    <text evidence="2">Metabolic intermediate biosynthesis; chorismate biosynthesis; chorismate from D-erythrose 4-phosphate and phosphoenolpyruvate: step 3/7.</text>
</comment>
<dbReference type="RefSeq" id="WP_311183494.1">
    <property type="nucleotide sequence ID" value="NZ_CP115543.1"/>
</dbReference>
<evidence type="ECO:0000256" key="2">
    <source>
        <dbReference type="ARBA" id="ARBA00004902"/>
    </source>
</evidence>
<evidence type="ECO:0000256" key="1">
    <source>
        <dbReference type="ARBA" id="ARBA00001864"/>
    </source>
</evidence>
<dbReference type="InterPro" id="IPR036441">
    <property type="entry name" value="DHquinase_II_sf"/>
</dbReference>
<comment type="catalytic activity">
    <reaction evidence="1">
        <text>3-dehydroquinate = 3-dehydroshikimate + H2O</text>
        <dbReference type="Rhea" id="RHEA:21096"/>
        <dbReference type="ChEBI" id="CHEBI:15377"/>
        <dbReference type="ChEBI" id="CHEBI:16630"/>
        <dbReference type="ChEBI" id="CHEBI:32364"/>
        <dbReference type="EC" id="4.2.1.10"/>
    </reaction>
</comment>
<dbReference type="SUPFAM" id="SSF52304">
    <property type="entry name" value="Type II 3-dehydroquinate dehydratase"/>
    <property type="match status" value="1"/>
</dbReference>
<evidence type="ECO:0000256" key="6">
    <source>
        <dbReference type="ARBA" id="ARBA00023239"/>
    </source>
</evidence>
<keyword evidence="8" id="KW-1185">Reference proteome</keyword>
<dbReference type="Proteomes" id="UP001305421">
    <property type="component" value="Chromosome"/>
</dbReference>
<dbReference type="EMBL" id="CP115543">
    <property type="protein sequence ID" value="WNH48997.1"/>
    <property type="molecule type" value="Genomic_DNA"/>
</dbReference>
<evidence type="ECO:0000313" key="7">
    <source>
        <dbReference type="EMBL" id="WNH48997.1"/>
    </source>
</evidence>
<comment type="similarity">
    <text evidence="3">Belongs to the type-II 3-dehydroquinase family.</text>
</comment>
<name>A0ABY9YE74_9GAMM</name>
<evidence type="ECO:0000256" key="3">
    <source>
        <dbReference type="ARBA" id="ARBA00011037"/>
    </source>
</evidence>
<accession>A0ABY9YE74</accession>
<dbReference type="EC" id="4.2.1.10" evidence="5"/>
<proteinExistence type="inferred from homology"/>
<evidence type="ECO:0000256" key="4">
    <source>
        <dbReference type="ARBA" id="ARBA00011193"/>
    </source>
</evidence>
<sequence>MSIFIIRGPEAAGQLMRTAQPLPAPVLKALVHRAIDAGTTVAIRACGSEQELLDALRVADHSRGEVTLLDPGACVGSLRLQKLLPHLHNVYVEVHDDDSATPEACLPEHVGQRIGVAHGYCAQSYMHALEIALDHLGCSEVGCRVGT</sequence>
<evidence type="ECO:0000313" key="8">
    <source>
        <dbReference type="Proteomes" id="UP001305421"/>
    </source>
</evidence>
<keyword evidence="6" id="KW-0456">Lyase</keyword>
<comment type="subunit">
    <text evidence="4">Homododecamer.</text>
</comment>